<dbReference type="Proteomes" id="UP000471120">
    <property type="component" value="Unassembled WGS sequence"/>
</dbReference>
<dbReference type="SUPFAM" id="SSF54593">
    <property type="entry name" value="Glyoxalase/Bleomycin resistance protein/Dihydroxybiphenyl dioxygenase"/>
    <property type="match status" value="1"/>
</dbReference>
<dbReference type="EMBL" id="QRCM01000001">
    <property type="protein sequence ID" value="TXG89284.1"/>
    <property type="molecule type" value="Genomic_DNA"/>
</dbReference>
<sequence length="137" mass="15104">MLILGSIVLGAADVPRATRFWCDALGLEPTEPLSGNEFTGLRDADGRTVLSIQHSDTEPEPEPRLHLDLFARDSADQAAEVERLVGIGAHRVDWPRYPADADFVVLADTEGNLFCVVDDARASEPFRLFRERDAEKG</sequence>
<gene>
    <name evidence="2" type="ORF">DW322_02270</name>
</gene>
<evidence type="ECO:0000259" key="1">
    <source>
        <dbReference type="PROSITE" id="PS51819"/>
    </source>
</evidence>
<dbReference type="Gene3D" id="3.10.180.10">
    <property type="entry name" value="2,3-Dihydroxybiphenyl 1,2-Dioxygenase, domain 1"/>
    <property type="match status" value="1"/>
</dbReference>
<accession>A0A6P2C951</accession>
<dbReference type="PANTHER" id="PTHR35908">
    <property type="entry name" value="HYPOTHETICAL FUSION PROTEIN"/>
    <property type="match status" value="1"/>
</dbReference>
<protein>
    <submittedName>
        <fullName evidence="2">VOC family protein</fullName>
    </submittedName>
</protein>
<name>A0A6P2C951_9NOCA</name>
<dbReference type="PANTHER" id="PTHR35908:SF1">
    <property type="entry name" value="CONSERVED PROTEIN"/>
    <property type="match status" value="1"/>
</dbReference>
<evidence type="ECO:0000313" key="2">
    <source>
        <dbReference type="EMBL" id="TXG89284.1"/>
    </source>
</evidence>
<dbReference type="InterPro" id="IPR037523">
    <property type="entry name" value="VOC_core"/>
</dbReference>
<reference evidence="2 3" key="1">
    <citation type="submission" date="2018-07" db="EMBL/GenBank/DDBJ databases">
        <title>Genome sequence of Rhodococcus rhodnii ATCC 35071 from Rhodnius prolixus.</title>
        <authorList>
            <person name="Patel V."/>
            <person name="Vogel K.J."/>
        </authorList>
    </citation>
    <scope>NUCLEOTIDE SEQUENCE [LARGE SCALE GENOMIC DNA]</scope>
    <source>
        <strain evidence="2 3">ATCC 35071</strain>
    </source>
</reference>
<feature type="domain" description="VOC" evidence="1">
    <location>
        <begin position="3"/>
        <end position="119"/>
    </location>
</feature>
<organism evidence="2 3">
    <name type="scientific">Rhodococcus rhodnii</name>
    <dbReference type="NCBI Taxonomy" id="38312"/>
    <lineage>
        <taxon>Bacteria</taxon>
        <taxon>Bacillati</taxon>
        <taxon>Actinomycetota</taxon>
        <taxon>Actinomycetes</taxon>
        <taxon>Mycobacteriales</taxon>
        <taxon>Nocardiaceae</taxon>
        <taxon>Rhodococcus</taxon>
    </lineage>
</organism>
<dbReference type="CDD" id="cd06587">
    <property type="entry name" value="VOC"/>
    <property type="match status" value="1"/>
</dbReference>
<dbReference type="RefSeq" id="WP_010836432.1">
    <property type="nucleotide sequence ID" value="NZ_QRCM01000001.1"/>
</dbReference>
<proteinExistence type="predicted"/>
<dbReference type="Pfam" id="PF18029">
    <property type="entry name" value="Glyoxalase_6"/>
    <property type="match status" value="1"/>
</dbReference>
<dbReference type="InterPro" id="IPR041581">
    <property type="entry name" value="Glyoxalase_6"/>
</dbReference>
<dbReference type="InterPro" id="IPR029068">
    <property type="entry name" value="Glyas_Bleomycin-R_OHBP_Dase"/>
</dbReference>
<evidence type="ECO:0000313" key="3">
    <source>
        <dbReference type="Proteomes" id="UP000471120"/>
    </source>
</evidence>
<dbReference type="PROSITE" id="PS51819">
    <property type="entry name" value="VOC"/>
    <property type="match status" value="1"/>
</dbReference>
<comment type="caution">
    <text evidence="2">The sequence shown here is derived from an EMBL/GenBank/DDBJ whole genome shotgun (WGS) entry which is preliminary data.</text>
</comment>
<dbReference type="AlphaFoldDB" id="A0A6P2C951"/>